<feature type="domain" description="Formyl transferase N-terminal" evidence="7">
    <location>
        <begin position="7"/>
        <end position="186"/>
    </location>
</feature>
<dbReference type="EMBL" id="CP048620">
    <property type="protein sequence ID" value="QPJ66377.1"/>
    <property type="molecule type" value="Genomic_DNA"/>
</dbReference>
<reference evidence="9" key="1">
    <citation type="submission" date="2020-02" db="EMBL/GenBank/DDBJ databases">
        <title>Genomic and physiological characterization of two novel Nitrospinaceae genera.</title>
        <authorList>
            <person name="Mueller A.J."/>
            <person name="Jung M.-Y."/>
            <person name="Strachan C.R."/>
            <person name="Herbold C.W."/>
            <person name="Kirkegaard R.H."/>
            <person name="Daims H."/>
        </authorList>
    </citation>
    <scope>NUCLEOTIDE SEQUENCE [LARGE SCALE GENOMIC DNA]</scope>
</reference>
<comment type="function">
    <text evidence="6">Catalyzes the transfer of a formyl group from 10-formyltetrahydrofolate to 5-phospho-ribosyl-glycinamide (GAR), producing 5-phospho-ribosyl-N-formylglycinamide (FGAR) and tetrahydrofolate.</text>
</comment>
<keyword evidence="3 6" id="KW-0658">Purine biosynthesis</keyword>
<comment type="catalytic activity">
    <reaction evidence="5 6">
        <text>N(1)-(5-phospho-beta-D-ribosyl)glycinamide + (6R)-10-formyltetrahydrofolate = N(2)-formyl-N(1)-(5-phospho-beta-D-ribosyl)glycinamide + (6S)-5,6,7,8-tetrahydrofolate + H(+)</text>
        <dbReference type="Rhea" id="RHEA:15053"/>
        <dbReference type="ChEBI" id="CHEBI:15378"/>
        <dbReference type="ChEBI" id="CHEBI:57453"/>
        <dbReference type="ChEBI" id="CHEBI:143788"/>
        <dbReference type="ChEBI" id="CHEBI:147286"/>
        <dbReference type="ChEBI" id="CHEBI:195366"/>
        <dbReference type="EC" id="2.1.2.2"/>
    </reaction>
</comment>
<dbReference type="GO" id="GO:0006189">
    <property type="term" value="P:'de novo' IMP biosynthetic process"/>
    <property type="evidence" value="ECO:0007669"/>
    <property type="project" value="UniProtKB-UniRule"/>
</dbReference>
<dbReference type="Pfam" id="PF00551">
    <property type="entry name" value="Formyl_trans_N"/>
    <property type="match status" value="1"/>
</dbReference>
<evidence type="ECO:0000259" key="7">
    <source>
        <dbReference type="Pfam" id="PF00551"/>
    </source>
</evidence>
<sequence>MVNNCIKLGVLVSGRGSNLVSILDHIERGELQAQVAIVLSNKESAPALEKCRERGITAKFVDPKAFSGKTEYETALIDELNAHSIDIVCLAGYMKILGKEFIDAFRGRIINIHPSLLPAFPGLNAQKQALDYGVKFSGCTVHYVDEGVDSGPIIMQSVVPVYDNDDESALSARILEQEHIIYARALQLFANGSIVLNPQRSPSGATNK</sequence>
<dbReference type="CDD" id="cd08645">
    <property type="entry name" value="FMT_core_GART"/>
    <property type="match status" value="1"/>
</dbReference>
<dbReference type="GO" id="GO:0005737">
    <property type="term" value="C:cytoplasm"/>
    <property type="evidence" value="ECO:0007669"/>
    <property type="project" value="TreeGrafter"/>
</dbReference>
<dbReference type="Gene3D" id="3.40.50.170">
    <property type="entry name" value="Formyl transferase, N-terminal domain"/>
    <property type="match status" value="1"/>
</dbReference>
<evidence type="ECO:0000256" key="6">
    <source>
        <dbReference type="HAMAP-Rule" id="MF_01930"/>
    </source>
</evidence>
<evidence type="ECO:0000256" key="5">
    <source>
        <dbReference type="ARBA" id="ARBA00047664"/>
    </source>
</evidence>
<gene>
    <name evidence="6" type="primary">purN</name>
    <name evidence="8" type="ORF">G3M78_13625</name>
</gene>
<dbReference type="InterPro" id="IPR002376">
    <property type="entry name" value="Formyl_transf_N"/>
</dbReference>
<evidence type="ECO:0000256" key="2">
    <source>
        <dbReference type="ARBA" id="ARBA00022679"/>
    </source>
</evidence>
<evidence type="ECO:0000313" key="8">
    <source>
        <dbReference type="EMBL" id="QPJ66377.1"/>
    </source>
</evidence>
<feature type="binding site" evidence="6">
    <location>
        <position position="69"/>
    </location>
    <ligand>
        <name>(6R)-10-formyltetrahydrofolate</name>
        <dbReference type="ChEBI" id="CHEBI:195366"/>
    </ligand>
</feature>
<evidence type="ECO:0000313" key="9">
    <source>
        <dbReference type="Proteomes" id="UP000594464"/>
    </source>
</evidence>
<feature type="binding site" evidence="6">
    <location>
        <begin position="94"/>
        <end position="97"/>
    </location>
    <ligand>
        <name>(6R)-10-formyltetrahydrofolate</name>
        <dbReference type="ChEBI" id="CHEBI:195366"/>
    </ligand>
</feature>
<dbReference type="PROSITE" id="PS00373">
    <property type="entry name" value="GART"/>
    <property type="match status" value="1"/>
</dbReference>
<dbReference type="SUPFAM" id="SSF53328">
    <property type="entry name" value="Formyltransferase"/>
    <property type="match status" value="1"/>
</dbReference>
<accession>A0A7T0C4E4</accession>
<dbReference type="FunFam" id="3.40.50.170:FF:000007">
    <property type="entry name" value="Phosphoribosylglycinamide formyltransferase"/>
    <property type="match status" value="1"/>
</dbReference>
<feature type="active site" description="Proton donor" evidence="6">
    <location>
        <position position="113"/>
    </location>
</feature>
<dbReference type="InterPro" id="IPR004607">
    <property type="entry name" value="GART"/>
</dbReference>
<dbReference type="HAMAP" id="MF_01930">
    <property type="entry name" value="PurN"/>
    <property type="match status" value="1"/>
</dbReference>
<dbReference type="NCBIfam" id="TIGR00639">
    <property type="entry name" value="PurN"/>
    <property type="match status" value="1"/>
</dbReference>
<dbReference type="GO" id="GO:0004644">
    <property type="term" value="F:phosphoribosylglycinamide formyltransferase activity"/>
    <property type="evidence" value="ECO:0007669"/>
    <property type="project" value="UniProtKB-UniRule"/>
</dbReference>
<dbReference type="UniPathway" id="UPA00074">
    <property type="reaction ID" value="UER00126"/>
</dbReference>
<feature type="site" description="Raises pKa of active site His" evidence="6">
    <location>
        <position position="149"/>
    </location>
</feature>
<evidence type="ECO:0000256" key="3">
    <source>
        <dbReference type="ARBA" id="ARBA00022755"/>
    </source>
</evidence>
<comment type="pathway">
    <text evidence="1 6">Purine metabolism; IMP biosynthesis via de novo pathway; N(2)-formyl-N(1)-(5-phospho-D-ribosyl)glycinamide from N(1)-(5-phospho-D-ribosyl)glycinamide (10-formyl THF route): step 1/1.</text>
</comment>
<dbReference type="AlphaFoldDB" id="A0A7T0C4E4"/>
<feature type="binding site" evidence="6">
    <location>
        <begin position="16"/>
        <end position="18"/>
    </location>
    <ligand>
        <name>N(1)-(5-phospho-beta-D-ribosyl)glycinamide</name>
        <dbReference type="ChEBI" id="CHEBI:143788"/>
    </ligand>
</feature>
<dbReference type="EC" id="2.1.2.2" evidence="6"/>
<comment type="similarity">
    <text evidence="4 6">Belongs to the GART family.</text>
</comment>
<evidence type="ECO:0000256" key="4">
    <source>
        <dbReference type="ARBA" id="ARBA00038440"/>
    </source>
</evidence>
<dbReference type="Proteomes" id="UP000594464">
    <property type="component" value="Chromosome"/>
</dbReference>
<name>A0A7T0C4E4_9BACT</name>
<proteinExistence type="inferred from homology"/>
<dbReference type="InterPro" id="IPR001555">
    <property type="entry name" value="GART_AS"/>
</dbReference>
<evidence type="ECO:0000256" key="1">
    <source>
        <dbReference type="ARBA" id="ARBA00005054"/>
    </source>
</evidence>
<organism evidence="8 9">
    <name type="scientific">Candidatus Nitrohelix vancouverensis</name>
    <dbReference type="NCBI Taxonomy" id="2705534"/>
    <lineage>
        <taxon>Bacteria</taxon>
        <taxon>Pseudomonadati</taxon>
        <taxon>Nitrospinota/Tectimicrobiota group</taxon>
        <taxon>Nitrospinota</taxon>
        <taxon>Nitrospinia</taxon>
        <taxon>Nitrospinales</taxon>
        <taxon>Nitrospinaceae</taxon>
        <taxon>Candidatus Nitrohelix</taxon>
    </lineage>
</organism>
<dbReference type="InterPro" id="IPR036477">
    <property type="entry name" value="Formyl_transf_N_sf"/>
</dbReference>
<dbReference type="PANTHER" id="PTHR43369">
    <property type="entry name" value="PHOSPHORIBOSYLGLYCINAMIDE FORMYLTRANSFERASE"/>
    <property type="match status" value="1"/>
</dbReference>
<dbReference type="KEGG" id="nva:G3M78_13625"/>
<keyword evidence="2 6" id="KW-0808">Transferase</keyword>
<protein>
    <recommendedName>
        <fullName evidence="6">Phosphoribosylglycinamide formyltransferase</fullName>
        <ecNumber evidence="6">2.1.2.2</ecNumber>
    </recommendedName>
    <alternativeName>
        <fullName evidence="6">5'-phosphoribosylglycinamide transformylase</fullName>
    </alternativeName>
    <alternativeName>
        <fullName evidence="6">GAR transformylase</fullName>
        <shortName evidence="6">GART</shortName>
    </alternativeName>
</protein>
<dbReference type="PANTHER" id="PTHR43369:SF2">
    <property type="entry name" value="PHOSPHORIBOSYLGLYCINAMIDE FORMYLTRANSFERASE"/>
    <property type="match status" value="1"/>
</dbReference>
<feature type="binding site" evidence="6">
    <location>
        <position position="111"/>
    </location>
    <ligand>
        <name>(6R)-10-formyltetrahydrofolate</name>
        <dbReference type="ChEBI" id="CHEBI:195366"/>
    </ligand>
</feature>